<dbReference type="InterPro" id="IPR007016">
    <property type="entry name" value="O-antigen_ligase-rel_domated"/>
</dbReference>
<gene>
    <name evidence="7" type="ORF">F8C76_12475</name>
</gene>
<comment type="subcellular location">
    <subcellularLocation>
        <location evidence="1">Membrane</location>
        <topology evidence="1">Multi-pass membrane protein</topology>
    </subcellularLocation>
</comment>
<feature type="domain" description="O-antigen ligase-related" evidence="6">
    <location>
        <begin position="190"/>
        <end position="341"/>
    </location>
</feature>
<dbReference type="GO" id="GO:0016020">
    <property type="term" value="C:membrane"/>
    <property type="evidence" value="ECO:0007669"/>
    <property type="project" value="UniProtKB-SubCell"/>
</dbReference>
<dbReference type="OrthoDB" id="1424618at2"/>
<protein>
    <recommendedName>
        <fullName evidence="6">O-antigen ligase-related domain-containing protein</fullName>
    </recommendedName>
</protein>
<dbReference type="Proteomes" id="UP000429785">
    <property type="component" value="Unassembled WGS sequence"/>
</dbReference>
<feature type="transmembrane region" description="Helical" evidence="5">
    <location>
        <begin position="113"/>
        <end position="135"/>
    </location>
</feature>
<feature type="transmembrane region" description="Helical" evidence="5">
    <location>
        <begin position="63"/>
        <end position="80"/>
    </location>
</feature>
<comment type="caution">
    <text evidence="7">The sequence shown here is derived from an EMBL/GenBank/DDBJ whole genome shotgun (WGS) entry which is preliminary data.</text>
</comment>
<feature type="transmembrane region" description="Helical" evidence="5">
    <location>
        <begin position="362"/>
        <end position="381"/>
    </location>
</feature>
<keyword evidence="2 5" id="KW-0812">Transmembrane</keyword>
<feature type="transmembrane region" description="Helical" evidence="5">
    <location>
        <begin position="20"/>
        <end position="47"/>
    </location>
</feature>
<feature type="transmembrane region" description="Helical" evidence="5">
    <location>
        <begin position="86"/>
        <end position="106"/>
    </location>
</feature>
<reference evidence="7 8" key="1">
    <citation type="submission" date="2019-10" db="EMBL/GenBank/DDBJ databases">
        <title>Muricauda olearia CL-SS4 JCM15563 genome.</title>
        <authorList>
            <person name="Liu L."/>
        </authorList>
    </citation>
    <scope>NUCLEOTIDE SEQUENCE [LARGE SCALE GENOMIC DNA]</scope>
    <source>
        <strain evidence="7 8">CL-SS4</strain>
    </source>
</reference>
<evidence type="ECO:0000313" key="8">
    <source>
        <dbReference type="Proteomes" id="UP000429785"/>
    </source>
</evidence>
<feature type="transmembrane region" description="Helical" evidence="5">
    <location>
        <begin position="335"/>
        <end position="355"/>
    </location>
</feature>
<dbReference type="Pfam" id="PF04932">
    <property type="entry name" value="Wzy_C"/>
    <property type="match status" value="1"/>
</dbReference>
<dbReference type="InterPro" id="IPR051533">
    <property type="entry name" value="WaaL-like"/>
</dbReference>
<name>A0A6I1DUV7_9FLAO</name>
<dbReference type="EMBL" id="WELG01000002">
    <property type="protein sequence ID" value="KAB7528670.1"/>
    <property type="molecule type" value="Genomic_DNA"/>
</dbReference>
<evidence type="ECO:0000256" key="4">
    <source>
        <dbReference type="ARBA" id="ARBA00023136"/>
    </source>
</evidence>
<keyword evidence="3 5" id="KW-1133">Transmembrane helix</keyword>
<keyword evidence="4 5" id="KW-0472">Membrane</keyword>
<sequence length="402" mass="46334">MMLMMKLEKTLKIKIYDVVFSLLVFALPLSVAVPNILLGALAFIFFLRIKEVSWNSYLKGENGILLALYLFVALMIGFNGELNSDIPLLMRFSIFLFLPLFGLLVSNLNYLKIAFVLGINCSLVLSFYSIFHFYFNEGTFPFGNTRYVNQILTLERPYLGFFCALNIILSLELRKIFKSFNFCSNLLLFSAFLSFVFIFLISAKMSIISILVVLLVGLYRLDLNKKRRKLFLLGTLLFVGAIITFNGNIKKRFYIEKNFQKTLEKAKVYEPRFTIWDCSLSILNSSADITLLGVGGFNKSEEKLSDCYIYTIPNPSKREYYLNEGFNSHNQFLDLWLSVGIGPLFLLSAYFIFLFKKRFNNYHSISIIILFVSFFMVENVLHRQLGCYLFGILGLLTSSRKT</sequence>
<evidence type="ECO:0000256" key="3">
    <source>
        <dbReference type="ARBA" id="ARBA00022989"/>
    </source>
</evidence>
<evidence type="ECO:0000256" key="2">
    <source>
        <dbReference type="ARBA" id="ARBA00022692"/>
    </source>
</evidence>
<organism evidence="7 8">
    <name type="scientific">Flagellimonas olearia</name>
    <dbReference type="NCBI Taxonomy" id="552546"/>
    <lineage>
        <taxon>Bacteria</taxon>
        <taxon>Pseudomonadati</taxon>
        <taxon>Bacteroidota</taxon>
        <taxon>Flavobacteriia</taxon>
        <taxon>Flavobacteriales</taxon>
        <taxon>Flavobacteriaceae</taxon>
        <taxon>Flagellimonas</taxon>
    </lineage>
</organism>
<proteinExistence type="predicted"/>
<dbReference type="PANTHER" id="PTHR37422:SF13">
    <property type="entry name" value="LIPOPOLYSACCHARIDE BIOSYNTHESIS PROTEIN PA4999-RELATED"/>
    <property type="match status" value="1"/>
</dbReference>
<evidence type="ECO:0000259" key="6">
    <source>
        <dbReference type="Pfam" id="PF04932"/>
    </source>
</evidence>
<evidence type="ECO:0000256" key="1">
    <source>
        <dbReference type="ARBA" id="ARBA00004141"/>
    </source>
</evidence>
<dbReference type="PANTHER" id="PTHR37422">
    <property type="entry name" value="TEICHURONIC ACID BIOSYNTHESIS PROTEIN TUAE"/>
    <property type="match status" value="1"/>
</dbReference>
<dbReference type="AlphaFoldDB" id="A0A6I1DUV7"/>
<feature type="transmembrane region" description="Helical" evidence="5">
    <location>
        <begin position="230"/>
        <end position="249"/>
    </location>
</feature>
<evidence type="ECO:0000256" key="5">
    <source>
        <dbReference type="SAM" id="Phobius"/>
    </source>
</evidence>
<evidence type="ECO:0000313" key="7">
    <source>
        <dbReference type="EMBL" id="KAB7528670.1"/>
    </source>
</evidence>
<accession>A0A6I1DUV7</accession>